<feature type="non-terminal residue" evidence="2">
    <location>
        <position position="103"/>
    </location>
</feature>
<evidence type="ECO:0000313" key="2">
    <source>
        <dbReference type="EMBL" id="CAG7829776.1"/>
    </source>
</evidence>
<feature type="compositionally biased region" description="Polar residues" evidence="1">
    <location>
        <begin position="72"/>
        <end position="91"/>
    </location>
</feature>
<dbReference type="AlphaFoldDB" id="A0A8J2LWU4"/>
<accession>A0A8J2LWU4</accession>
<evidence type="ECO:0000256" key="1">
    <source>
        <dbReference type="SAM" id="MobiDB-lite"/>
    </source>
</evidence>
<protein>
    <submittedName>
        <fullName evidence="2">Uncharacterized protein</fullName>
    </submittedName>
</protein>
<organism evidence="2 3">
    <name type="scientific">Allacma fusca</name>
    <dbReference type="NCBI Taxonomy" id="39272"/>
    <lineage>
        <taxon>Eukaryota</taxon>
        <taxon>Metazoa</taxon>
        <taxon>Ecdysozoa</taxon>
        <taxon>Arthropoda</taxon>
        <taxon>Hexapoda</taxon>
        <taxon>Collembola</taxon>
        <taxon>Symphypleona</taxon>
        <taxon>Sminthuridae</taxon>
        <taxon>Allacma</taxon>
    </lineage>
</organism>
<feature type="region of interest" description="Disordered" evidence="1">
    <location>
        <begin position="45"/>
        <end position="103"/>
    </location>
</feature>
<evidence type="ECO:0000313" key="3">
    <source>
        <dbReference type="Proteomes" id="UP000708208"/>
    </source>
</evidence>
<gene>
    <name evidence="2" type="ORF">AFUS01_LOCUS39620</name>
</gene>
<keyword evidence="3" id="KW-1185">Reference proteome</keyword>
<dbReference type="Proteomes" id="UP000708208">
    <property type="component" value="Unassembled WGS sequence"/>
</dbReference>
<comment type="caution">
    <text evidence="2">The sequence shown here is derived from an EMBL/GenBank/DDBJ whole genome shotgun (WGS) entry which is preliminary data.</text>
</comment>
<name>A0A8J2LWU4_9HEXA</name>
<proteinExistence type="predicted"/>
<sequence>MDRKYRMYDEETDRVFEVRNATFHAVEPLPVQTLRQIAEAEITIEAPEATGNNQEPAAEEEQISLECPIVPTPSSAPSTQEHQNQKTTLDNASHPLQVRPRKH</sequence>
<dbReference type="EMBL" id="CAJVCH010552865">
    <property type="protein sequence ID" value="CAG7829776.1"/>
    <property type="molecule type" value="Genomic_DNA"/>
</dbReference>
<reference evidence="2" key="1">
    <citation type="submission" date="2021-06" db="EMBL/GenBank/DDBJ databases">
        <authorList>
            <person name="Hodson N. C."/>
            <person name="Mongue J. A."/>
            <person name="Jaron S. K."/>
        </authorList>
    </citation>
    <scope>NUCLEOTIDE SEQUENCE</scope>
</reference>